<evidence type="ECO:0000256" key="4">
    <source>
        <dbReference type="ARBA" id="ARBA00022777"/>
    </source>
</evidence>
<dbReference type="PANTHER" id="PTHR43671:SF13">
    <property type="entry name" value="SERINE_THREONINE-PROTEIN KINASE NEK2"/>
    <property type="match status" value="1"/>
</dbReference>
<proteinExistence type="predicted"/>
<dbReference type="InParanoid" id="A0A3N4KYV8"/>
<dbReference type="InterPro" id="IPR011009">
    <property type="entry name" value="Kinase-like_dom_sf"/>
</dbReference>
<reference evidence="7 8" key="1">
    <citation type="journal article" date="2018" name="Nat. Ecol. Evol.">
        <title>Pezizomycetes genomes reveal the molecular basis of ectomycorrhizal truffle lifestyle.</title>
        <authorList>
            <person name="Murat C."/>
            <person name="Payen T."/>
            <person name="Noel B."/>
            <person name="Kuo A."/>
            <person name="Morin E."/>
            <person name="Chen J."/>
            <person name="Kohler A."/>
            <person name="Krizsan K."/>
            <person name="Balestrini R."/>
            <person name="Da Silva C."/>
            <person name="Montanini B."/>
            <person name="Hainaut M."/>
            <person name="Levati E."/>
            <person name="Barry K.W."/>
            <person name="Belfiori B."/>
            <person name="Cichocki N."/>
            <person name="Clum A."/>
            <person name="Dockter R.B."/>
            <person name="Fauchery L."/>
            <person name="Guy J."/>
            <person name="Iotti M."/>
            <person name="Le Tacon F."/>
            <person name="Lindquist E.A."/>
            <person name="Lipzen A."/>
            <person name="Malagnac F."/>
            <person name="Mello A."/>
            <person name="Molinier V."/>
            <person name="Miyauchi S."/>
            <person name="Poulain J."/>
            <person name="Riccioni C."/>
            <person name="Rubini A."/>
            <person name="Sitrit Y."/>
            <person name="Splivallo R."/>
            <person name="Traeger S."/>
            <person name="Wang M."/>
            <person name="Zifcakova L."/>
            <person name="Wipf D."/>
            <person name="Zambonelli A."/>
            <person name="Paolocci F."/>
            <person name="Nowrousian M."/>
            <person name="Ottonello S."/>
            <person name="Baldrian P."/>
            <person name="Spatafora J.W."/>
            <person name="Henrissat B."/>
            <person name="Nagy L.G."/>
            <person name="Aury J.M."/>
            <person name="Wincker P."/>
            <person name="Grigoriev I.V."/>
            <person name="Bonfante P."/>
            <person name="Martin F.M."/>
        </authorList>
    </citation>
    <scope>NUCLEOTIDE SEQUENCE [LARGE SCALE GENOMIC DNA]</scope>
    <source>
        <strain evidence="7 8">CCBAS932</strain>
    </source>
</reference>
<dbReference type="GO" id="GO:0005524">
    <property type="term" value="F:ATP binding"/>
    <property type="evidence" value="ECO:0007669"/>
    <property type="project" value="UniProtKB-KW"/>
</dbReference>
<dbReference type="GO" id="GO:0004674">
    <property type="term" value="F:protein serine/threonine kinase activity"/>
    <property type="evidence" value="ECO:0007669"/>
    <property type="project" value="UniProtKB-EC"/>
</dbReference>
<dbReference type="EMBL" id="ML119117">
    <property type="protein sequence ID" value="RPB14599.1"/>
    <property type="molecule type" value="Genomic_DNA"/>
</dbReference>
<dbReference type="Pfam" id="PF00069">
    <property type="entry name" value="Pkinase"/>
    <property type="match status" value="1"/>
</dbReference>
<dbReference type="SUPFAM" id="SSF56112">
    <property type="entry name" value="Protein kinase-like (PK-like)"/>
    <property type="match status" value="1"/>
</dbReference>
<dbReference type="PROSITE" id="PS50011">
    <property type="entry name" value="PROTEIN_KINASE_DOM"/>
    <property type="match status" value="1"/>
</dbReference>
<keyword evidence="8" id="KW-1185">Reference proteome</keyword>
<evidence type="ECO:0000256" key="1">
    <source>
        <dbReference type="ARBA" id="ARBA00012513"/>
    </source>
</evidence>
<dbReference type="Gene3D" id="1.10.510.10">
    <property type="entry name" value="Transferase(Phosphotransferase) domain 1"/>
    <property type="match status" value="1"/>
</dbReference>
<sequence length="375" mass="42746">MSSHFHKMLQNEARMLAEIRHPNIVTYHGAVNDIPNTTLHLIMEYCPLGDLKQYISGFSNRGRLTPETKIWEILEQLTMALFRCHNGYNHHRDLAGNHGSALYSDSPLFIYDSVCSTIKLGDFGVCGRLEPGQQMRTTFVGTSSYMCPELLLCNPYTAKSEVWGLGCILHELCTQTLTFTPLPADGLDSYMDYIGTARGFYPDIPGLYSNDLRKLIKGCLLLNAEERPGIMEIADNPCVVIARGDRRLEMARATWESEKTVNIREAEQRHYRSIKNFWIKYDEAISILPERMDEHLASLSCCWILNGSEKCSEIRRPVLFGVEASNVAYTRAVFGVRPIPEWHGWGAIRTCADGEEETVNPIPQRYSWKYIRPIR</sequence>
<evidence type="ECO:0000313" key="8">
    <source>
        <dbReference type="Proteomes" id="UP000277580"/>
    </source>
</evidence>
<accession>A0A3N4KYV8</accession>
<evidence type="ECO:0000313" key="7">
    <source>
        <dbReference type="EMBL" id="RPB14599.1"/>
    </source>
</evidence>
<dbReference type="PANTHER" id="PTHR43671">
    <property type="entry name" value="SERINE/THREONINE-PROTEIN KINASE NEK"/>
    <property type="match status" value="1"/>
</dbReference>
<organism evidence="7 8">
    <name type="scientific">Morchella conica CCBAS932</name>
    <dbReference type="NCBI Taxonomy" id="1392247"/>
    <lineage>
        <taxon>Eukaryota</taxon>
        <taxon>Fungi</taxon>
        <taxon>Dikarya</taxon>
        <taxon>Ascomycota</taxon>
        <taxon>Pezizomycotina</taxon>
        <taxon>Pezizomycetes</taxon>
        <taxon>Pezizales</taxon>
        <taxon>Morchellaceae</taxon>
        <taxon>Morchella</taxon>
    </lineage>
</organism>
<evidence type="ECO:0000259" key="6">
    <source>
        <dbReference type="PROSITE" id="PS50011"/>
    </source>
</evidence>
<protein>
    <recommendedName>
        <fullName evidence="1">non-specific serine/threonine protein kinase</fullName>
        <ecNumber evidence="1">2.7.11.1</ecNumber>
    </recommendedName>
</protein>
<keyword evidence="3" id="KW-0547">Nucleotide-binding</keyword>
<dbReference type="OrthoDB" id="310217at2759"/>
<evidence type="ECO:0000256" key="5">
    <source>
        <dbReference type="ARBA" id="ARBA00022840"/>
    </source>
</evidence>
<dbReference type="Proteomes" id="UP000277580">
    <property type="component" value="Unassembled WGS sequence"/>
</dbReference>
<name>A0A3N4KYV8_9PEZI</name>
<dbReference type="EC" id="2.7.11.1" evidence="1"/>
<dbReference type="STRING" id="1392247.A0A3N4KYV8"/>
<dbReference type="AlphaFoldDB" id="A0A3N4KYV8"/>
<gene>
    <name evidence="7" type="ORF">P167DRAFT_604040</name>
</gene>
<feature type="domain" description="Protein kinase" evidence="6">
    <location>
        <begin position="1"/>
        <end position="239"/>
    </location>
</feature>
<dbReference type="InterPro" id="IPR000719">
    <property type="entry name" value="Prot_kinase_dom"/>
</dbReference>
<evidence type="ECO:0000256" key="2">
    <source>
        <dbReference type="ARBA" id="ARBA00022679"/>
    </source>
</evidence>
<dbReference type="InterPro" id="IPR050660">
    <property type="entry name" value="NEK_Ser/Thr_kinase"/>
</dbReference>
<keyword evidence="4 7" id="KW-0418">Kinase</keyword>
<keyword evidence="5" id="KW-0067">ATP-binding</keyword>
<evidence type="ECO:0000256" key="3">
    <source>
        <dbReference type="ARBA" id="ARBA00022741"/>
    </source>
</evidence>
<dbReference type="FunCoup" id="A0A3N4KYV8">
    <property type="interactions" value="313"/>
</dbReference>
<keyword evidence="2" id="KW-0808">Transferase</keyword>